<evidence type="ECO:0000256" key="6">
    <source>
        <dbReference type="ARBA" id="ARBA00022840"/>
    </source>
</evidence>
<keyword evidence="7" id="KW-0829">Tyrosine-protein kinase</keyword>
<dbReference type="CDD" id="cd05387">
    <property type="entry name" value="BY-kinase"/>
    <property type="match status" value="1"/>
</dbReference>
<evidence type="ECO:0000259" key="9">
    <source>
        <dbReference type="Pfam" id="PF13614"/>
    </source>
</evidence>
<dbReference type="InterPro" id="IPR027417">
    <property type="entry name" value="P-loop_NTPase"/>
</dbReference>
<keyword evidence="5 10" id="KW-0418">Kinase</keyword>
<dbReference type="AlphaFoldDB" id="A0A8J3AN61"/>
<dbReference type="GO" id="GO:0005886">
    <property type="term" value="C:plasma membrane"/>
    <property type="evidence" value="ECO:0007669"/>
    <property type="project" value="TreeGrafter"/>
</dbReference>
<evidence type="ECO:0000256" key="2">
    <source>
        <dbReference type="ARBA" id="ARBA00011903"/>
    </source>
</evidence>
<sequence>MRIMNRKSSHLTNKVNLVTANNKRSKISEEYRSIRTNFLSLIKDKESQSQTFIITSPNRGEGKTTTVANFAISLAQLGKKVLLIDANLRKATLHFSFKVSNYVGLSSVLLGKTLFEDAIIETEIQGLNLLTSGPDTYNPADLLGSTLMRTLIEAASEKYDVVLIDSPSVLEFTDSKIIASHCDGLILVIQWGKTKSNDVILAQKIISDSTKLVGVILNDRK</sequence>
<comment type="caution">
    <text evidence="10">The sequence shown here is derived from an EMBL/GenBank/DDBJ whole genome shotgun (WGS) entry which is preliminary data.</text>
</comment>
<comment type="catalytic activity">
    <reaction evidence="8">
        <text>L-tyrosyl-[protein] + ATP = O-phospho-L-tyrosyl-[protein] + ADP + H(+)</text>
        <dbReference type="Rhea" id="RHEA:10596"/>
        <dbReference type="Rhea" id="RHEA-COMP:10136"/>
        <dbReference type="Rhea" id="RHEA-COMP:20101"/>
        <dbReference type="ChEBI" id="CHEBI:15378"/>
        <dbReference type="ChEBI" id="CHEBI:30616"/>
        <dbReference type="ChEBI" id="CHEBI:46858"/>
        <dbReference type="ChEBI" id="CHEBI:61978"/>
        <dbReference type="ChEBI" id="CHEBI:456216"/>
        <dbReference type="EC" id="2.7.10.2"/>
    </reaction>
</comment>
<dbReference type="PANTHER" id="PTHR32309:SF13">
    <property type="entry name" value="FERRIC ENTEROBACTIN TRANSPORT PROTEIN FEPE"/>
    <property type="match status" value="1"/>
</dbReference>
<accession>A0A8J3AN61</accession>
<dbReference type="SUPFAM" id="SSF52540">
    <property type="entry name" value="P-loop containing nucleoside triphosphate hydrolases"/>
    <property type="match status" value="1"/>
</dbReference>
<evidence type="ECO:0000256" key="7">
    <source>
        <dbReference type="ARBA" id="ARBA00023137"/>
    </source>
</evidence>
<name>A0A8J3AN61_9BACI</name>
<organism evidence="10 11">
    <name type="scientific">Gottfriedia solisilvae</name>
    <dbReference type="NCBI Taxonomy" id="1516104"/>
    <lineage>
        <taxon>Bacteria</taxon>
        <taxon>Bacillati</taxon>
        <taxon>Bacillota</taxon>
        <taxon>Bacilli</taxon>
        <taxon>Bacillales</taxon>
        <taxon>Bacillaceae</taxon>
        <taxon>Gottfriedia</taxon>
    </lineage>
</organism>
<dbReference type="Pfam" id="PF13614">
    <property type="entry name" value="AAA_31"/>
    <property type="match status" value="1"/>
</dbReference>
<feature type="domain" description="AAA" evidence="9">
    <location>
        <begin position="60"/>
        <end position="191"/>
    </location>
</feature>
<keyword evidence="4" id="KW-0547">Nucleotide-binding</keyword>
<dbReference type="GO" id="GO:0005524">
    <property type="term" value="F:ATP binding"/>
    <property type="evidence" value="ECO:0007669"/>
    <property type="project" value="UniProtKB-KW"/>
</dbReference>
<evidence type="ECO:0000256" key="5">
    <source>
        <dbReference type="ARBA" id="ARBA00022777"/>
    </source>
</evidence>
<dbReference type="InterPro" id="IPR025669">
    <property type="entry name" value="AAA_dom"/>
</dbReference>
<evidence type="ECO:0000313" key="11">
    <source>
        <dbReference type="Proteomes" id="UP000626244"/>
    </source>
</evidence>
<dbReference type="InterPro" id="IPR050445">
    <property type="entry name" value="Bact_polysacc_biosynth/exp"/>
</dbReference>
<evidence type="ECO:0000256" key="8">
    <source>
        <dbReference type="ARBA" id="ARBA00051245"/>
    </source>
</evidence>
<keyword evidence="6" id="KW-0067">ATP-binding</keyword>
<dbReference type="NCBIfam" id="TIGR01007">
    <property type="entry name" value="eps_fam"/>
    <property type="match status" value="1"/>
</dbReference>
<evidence type="ECO:0000256" key="4">
    <source>
        <dbReference type="ARBA" id="ARBA00022741"/>
    </source>
</evidence>
<dbReference type="RefSeq" id="WP_088001294.1">
    <property type="nucleotide sequence ID" value="NZ_BMHB01000002.1"/>
</dbReference>
<evidence type="ECO:0000256" key="3">
    <source>
        <dbReference type="ARBA" id="ARBA00022679"/>
    </source>
</evidence>
<dbReference type="EMBL" id="BMHB01000002">
    <property type="protein sequence ID" value="GGI16694.1"/>
    <property type="molecule type" value="Genomic_DNA"/>
</dbReference>
<evidence type="ECO:0000256" key="1">
    <source>
        <dbReference type="ARBA" id="ARBA00007316"/>
    </source>
</evidence>
<dbReference type="Proteomes" id="UP000626244">
    <property type="component" value="Unassembled WGS sequence"/>
</dbReference>
<keyword evidence="11" id="KW-1185">Reference proteome</keyword>
<gene>
    <name evidence="10" type="ORF">GCM10007380_34240</name>
</gene>
<proteinExistence type="inferred from homology"/>
<dbReference type="InterPro" id="IPR005702">
    <property type="entry name" value="Wzc-like_C"/>
</dbReference>
<evidence type="ECO:0000313" key="10">
    <source>
        <dbReference type="EMBL" id="GGI16694.1"/>
    </source>
</evidence>
<reference evidence="11" key="1">
    <citation type="journal article" date="2019" name="Int. J. Syst. Evol. Microbiol.">
        <title>The Global Catalogue of Microorganisms (GCM) 10K type strain sequencing project: providing services to taxonomists for standard genome sequencing and annotation.</title>
        <authorList>
            <consortium name="The Broad Institute Genomics Platform"/>
            <consortium name="The Broad Institute Genome Sequencing Center for Infectious Disease"/>
            <person name="Wu L."/>
            <person name="Ma J."/>
        </authorList>
    </citation>
    <scope>NUCLEOTIDE SEQUENCE [LARGE SCALE GENOMIC DNA]</scope>
    <source>
        <strain evidence="11">CGMCC 1.14993</strain>
    </source>
</reference>
<dbReference type="PANTHER" id="PTHR32309">
    <property type="entry name" value="TYROSINE-PROTEIN KINASE"/>
    <property type="match status" value="1"/>
</dbReference>
<dbReference type="OrthoDB" id="9794577at2"/>
<dbReference type="Gene3D" id="3.40.50.300">
    <property type="entry name" value="P-loop containing nucleotide triphosphate hydrolases"/>
    <property type="match status" value="1"/>
</dbReference>
<protein>
    <recommendedName>
        <fullName evidence="2">non-specific protein-tyrosine kinase</fullName>
        <ecNumber evidence="2">2.7.10.2</ecNumber>
    </recommendedName>
</protein>
<comment type="similarity">
    <text evidence="1">Belongs to the CpsD/CapB family.</text>
</comment>
<dbReference type="EC" id="2.7.10.2" evidence="2"/>
<keyword evidence="3" id="KW-0808">Transferase</keyword>
<dbReference type="GO" id="GO:0004715">
    <property type="term" value="F:non-membrane spanning protein tyrosine kinase activity"/>
    <property type="evidence" value="ECO:0007669"/>
    <property type="project" value="UniProtKB-EC"/>
</dbReference>